<dbReference type="EMBL" id="LS974625">
    <property type="protein sequence ID" value="CAG7864741.1"/>
    <property type="molecule type" value="Genomic_DNA"/>
</dbReference>
<proteinExistence type="predicted"/>
<reference evidence="4 5" key="1">
    <citation type="submission" date="2021-07" db="EMBL/GenBank/DDBJ databases">
        <authorList>
            <consortium name="Genoscope - CEA"/>
            <person name="William W."/>
        </authorList>
    </citation>
    <scope>NUCLEOTIDE SEQUENCE [LARGE SCALE GENOMIC DNA]</scope>
</reference>
<dbReference type="PANTHER" id="PTHR31286">
    <property type="entry name" value="GLYCINE-RICH CELL WALL STRUCTURAL PROTEIN 1.8-LIKE"/>
    <property type="match status" value="1"/>
</dbReference>
<dbReference type="InterPro" id="IPR001878">
    <property type="entry name" value="Znf_CCHC"/>
</dbReference>
<feature type="compositionally biased region" description="Pro residues" evidence="2">
    <location>
        <begin position="114"/>
        <end position="128"/>
    </location>
</feature>
<feature type="non-terminal residue" evidence="4">
    <location>
        <position position="392"/>
    </location>
</feature>
<feature type="region of interest" description="Disordered" evidence="2">
    <location>
        <begin position="13"/>
        <end position="79"/>
    </location>
</feature>
<evidence type="ECO:0000259" key="3">
    <source>
        <dbReference type="PROSITE" id="PS50158"/>
    </source>
</evidence>
<dbReference type="Pfam" id="PF00098">
    <property type="entry name" value="zf-CCHC"/>
    <property type="match status" value="1"/>
</dbReference>
<keyword evidence="1" id="KW-0479">Metal-binding</keyword>
<organism evidence="4 5">
    <name type="scientific">Brassica campestris</name>
    <name type="common">Field mustard</name>
    <dbReference type="NCBI Taxonomy" id="3711"/>
    <lineage>
        <taxon>Eukaryota</taxon>
        <taxon>Viridiplantae</taxon>
        <taxon>Streptophyta</taxon>
        <taxon>Embryophyta</taxon>
        <taxon>Tracheophyta</taxon>
        <taxon>Spermatophyta</taxon>
        <taxon>Magnoliopsida</taxon>
        <taxon>eudicotyledons</taxon>
        <taxon>Gunneridae</taxon>
        <taxon>Pentapetalae</taxon>
        <taxon>rosids</taxon>
        <taxon>malvids</taxon>
        <taxon>Brassicales</taxon>
        <taxon>Brassicaceae</taxon>
        <taxon>Brassiceae</taxon>
        <taxon>Brassica</taxon>
    </lineage>
</organism>
<gene>
    <name evidence="4" type="ORF">BRAPAZ1V2_A09P52080.2</name>
</gene>
<feature type="domain" description="CCHC-type" evidence="3">
    <location>
        <begin position="375"/>
        <end position="389"/>
    </location>
</feature>
<dbReference type="SUPFAM" id="SSF57756">
    <property type="entry name" value="Retrovirus zinc finger-like domains"/>
    <property type="match status" value="1"/>
</dbReference>
<feature type="compositionally biased region" description="Pro residues" evidence="2">
    <location>
        <begin position="24"/>
        <end position="33"/>
    </location>
</feature>
<dbReference type="InterPro" id="IPR025558">
    <property type="entry name" value="DUF4283"/>
</dbReference>
<evidence type="ECO:0000313" key="5">
    <source>
        <dbReference type="Proteomes" id="UP000694005"/>
    </source>
</evidence>
<sequence length="392" mass="42670">VISQLLVGDCACSPSATHGSGRHPLPPPSPPRSSRPNSLSSPPRPRSPSNLSKPSSLPPSQPLRPVHPTPTTTLLSAGTTPSSASLLLASFLHCPFPNCSPNPIPISSTTMNPPLNPQSLPPISPPQPSSLLGAGPSLSQSPLPHPFPFTDPSPPSAPPTWASKVRSNTDRTLCRLTPQTFSPSGVPRVIIPHEVYQKGAELHKDFLICRFFGRIPAYKLIQNVLNYLWGKGKHLEIHMLPTTNSALVRLSNDFIREKVLLKRFWYVETSMFHVSQWSESATTTTPSLQRIQLWAHLKGVPFDLIYNAGLSHIAGQIGEPKETDDWTLSLSSVSVAHVKVEVDTSIPLPQIVEVGRSDGSFVNVEVDYPWTPPICSHCKELGHISRNCPLLP</sequence>
<dbReference type="Gramene" id="A09p52080.2_BraZ1">
    <property type="protein sequence ID" value="A09p52080.2_BraZ1.CDS"/>
    <property type="gene ID" value="A09g52080.2_BraZ1"/>
</dbReference>
<evidence type="ECO:0000256" key="1">
    <source>
        <dbReference type="PROSITE-ProRule" id="PRU00047"/>
    </source>
</evidence>
<feature type="compositionally biased region" description="Low complexity" evidence="2">
    <location>
        <begin position="69"/>
        <end position="79"/>
    </location>
</feature>
<feature type="compositionally biased region" description="Pro residues" evidence="2">
    <location>
        <begin position="56"/>
        <end position="68"/>
    </location>
</feature>
<keyword evidence="1" id="KW-0863">Zinc-finger</keyword>
<dbReference type="InterPro" id="IPR036875">
    <property type="entry name" value="Znf_CCHC_sf"/>
</dbReference>
<accession>A0A8D9CW21</accession>
<dbReference type="Pfam" id="PF14111">
    <property type="entry name" value="DUF4283"/>
    <property type="match status" value="1"/>
</dbReference>
<dbReference type="InterPro" id="IPR040256">
    <property type="entry name" value="At4g02000-like"/>
</dbReference>
<feature type="region of interest" description="Disordered" evidence="2">
    <location>
        <begin position="105"/>
        <end position="164"/>
    </location>
</feature>
<keyword evidence="1" id="KW-0862">Zinc</keyword>
<feature type="compositionally biased region" description="Low complexity" evidence="2">
    <location>
        <begin position="129"/>
        <end position="142"/>
    </location>
</feature>
<dbReference type="PANTHER" id="PTHR31286:SF90">
    <property type="entry name" value="DUF4283 DOMAIN-CONTAINING PROTEIN"/>
    <property type="match status" value="1"/>
</dbReference>
<protein>
    <recommendedName>
        <fullName evidence="3">CCHC-type domain-containing protein</fullName>
    </recommendedName>
</protein>
<feature type="non-terminal residue" evidence="4">
    <location>
        <position position="1"/>
    </location>
</feature>
<dbReference type="GO" id="GO:0008270">
    <property type="term" value="F:zinc ion binding"/>
    <property type="evidence" value="ECO:0007669"/>
    <property type="project" value="UniProtKB-KW"/>
</dbReference>
<dbReference type="GO" id="GO:0003676">
    <property type="term" value="F:nucleic acid binding"/>
    <property type="evidence" value="ECO:0007669"/>
    <property type="project" value="InterPro"/>
</dbReference>
<feature type="compositionally biased region" description="Pro residues" evidence="2">
    <location>
        <begin position="143"/>
        <end position="158"/>
    </location>
</feature>
<dbReference type="Proteomes" id="UP000694005">
    <property type="component" value="Chromosome A09"/>
</dbReference>
<dbReference type="AlphaFoldDB" id="A0A8D9CW21"/>
<feature type="compositionally biased region" description="Low complexity" evidence="2">
    <location>
        <begin position="34"/>
        <end position="55"/>
    </location>
</feature>
<dbReference type="PROSITE" id="PS50158">
    <property type="entry name" value="ZF_CCHC"/>
    <property type="match status" value="1"/>
</dbReference>
<evidence type="ECO:0000256" key="2">
    <source>
        <dbReference type="SAM" id="MobiDB-lite"/>
    </source>
</evidence>
<evidence type="ECO:0000313" key="4">
    <source>
        <dbReference type="EMBL" id="CAG7864741.1"/>
    </source>
</evidence>
<name>A0A8D9CW21_BRACM</name>